<dbReference type="AlphaFoldDB" id="A0A5J4WYQ1"/>
<protein>
    <submittedName>
        <fullName evidence="2">Uncharacterized protein</fullName>
    </submittedName>
</protein>
<reference evidence="2 3" key="1">
    <citation type="submission" date="2019-03" db="EMBL/GenBank/DDBJ databases">
        <title>Single cell metagenomics reveals metabolic interactions within the superorganism composed of flagellate Streblomastix strix and complex community of Bacteroidetes bacteria on its surface.</title>
        <authorList>
            <person name="Treitli S.C."/>
            <person name="Kolisko M."/>
            <person name="Husnik F."/>
            <person name="Keeling P."/>
            <person name="Hampl V."/>
        </authorList>
    </citation>
    <scope>NUCLEOTIDE SEQUENCE [LARGE SCALE GENOMIC DNA]</scope>
    <source>
        <strain evidence="2">ST1C</strain>
    </source>
</reference>
<sequence>MFRFWLEPLIGVAFVLLQQECDLGDYYYYCELIPNYVDYYTEAAAAADDEDKDNDCFCYQGESVLGDDDPTAVIGYIYQEVTLFDDQAGLEDPGDVKFGFCCLICCGEKEVQFDPDPDVQRADAWLVFLVVTDPSYPPWTGCIDDEDD</sequence>
<dbReference type="Proteomes" id="UP000324800">
    <property type="component" value="Unassembled WGS sequence"/>
</dbReference>
<comment type="caution">
    <text evidence="2">The sequence shown here is derived from an EMBL/GenBank/DDBJ whole genome shotgun (WGS) entry which is preliminary data.</text>
</comment>
<gene>
    <name evidence="2" type="ORF">EZS28_005140</name>
</gene>
<evidence type="ECO:0000313" key="3">
    <source>
        <dbReference type="Proteomes" id="UP000324800"/>
    </source>
</evidence>
<keyword evidence="1" id="KW-0732">Signal</keyword>
<feature type="signal peptide" evidence="1">
    <location>
        <begin position="1"/>
        <end position="17"/>
    </location>
</feature>
<evidence type="ECO:0000256" key="1">
    <source>
        <dbReference type="SAM" id="SignalP"/>
    </source>
</evidence>
<proteinExistence type="predicted"/>
<name>A0A5J4WYQ1_9EUKA</name>
<dbReference type="EMBL" id="SNRW01000773">
    <property type="protein sequence ID" value="KAA6399339.1"/>
    <property type="molecule type" value="Genomic_DNA"/>
</dbReference>
<accession>A0A5J4WYQ1</accession>
<evidence type="ECO:0000313" key="2">
    <source>
        <dbReference type="EMBL" id="KAA6399339.1"/>
    </source>
</evidence>
<feature type="chain" id="PRO_5023817898" evidence="1">
    <location>
        <begin position="18"/>
        <end position="148"/>
    </location>
</feature>
<organism evidence="2 3">
    <name type="scientific">Streblomastix strix</name>
    <dbReference type="NCBI Taxonomy" id="222440"/>
    <lineage>
        <taxon>Eukaryota</taxon>
        <taxon>Metamonada</taxon>
        <taxon>Preaxostyla</taxon>
        <taxon>Oxymonadida</taxon>
        <taxon>Streblomastigidae</taxon>
        <taxon>Streblomastix</taxon>
    </lineage>
</organism>